<proteinExistence type="predicted"/>
<evidence type="ECO:0000313" key="2">
    <source>
        <dbReference type="EMBL" id="MFD1810716.1"/>
    </source>
</evidence>
<dbReference type="Pfam" id="PF10745">
    <property type="entry name" value="DUF2530"/>
    <property type="match status" value="1"/>
</dbReference>
<reference evidence="3" key="1">
    <citation type="journal article" date="2019" name="Int. J. Syst. Evol. Microbiol.">
        <title>The Global Catalogue of Microorganisms (GCM) 10K type strain sequencing project: providing services to taxonomists for standard genome sequencing and annotation.</title>
        <authorList>
            <consortium name="The Broad Institute Genomics Platform"/>
            <consortium name="The Broad Institute Genome Sequencing Center for Infectious Disease"/>
            <person name="Wu L."/>
            <person name="Ma J."/>
        </authorList>
    </citation>
    <scope>NUCLEOTIDE SEQUENCE [LARGE SCALE GENOMIC DNA]</scope>
    <source>
        <strain evidence="3">DT72</strain>
    </source>
</reference>
<dbReference type="EMBL" id="JBHUFB010000001">
    <property type="protein sequence ID" value="MFD1810716.1"/>
    <property type="molecule type" value="Genomic_DNA"/>
</dbReference>
<evidence type="ECO:0000256" key="1">
    <source>
        <dbReference type="SAM" id="Phobius"/>
    </source>
</evidence>
<name>A0ABW4NXN7_9NOCA</name>
<feature type="transmembrane region" description="Helical" evidence="1">
    <location>
        <begin position="47"/>
        <end position="67"/>
    </location>
</feature>
<keyword evidence="1" id="KW-0812">Transmembrane</keyword>
<dbReference type="Proteomes" id="UP001597286">
    <property type="component" value="Unassembled WGS sequence"/>
</dbReference>
<evidence type="ECO:0000313" key="3">
    <source>
        <dbReference type="Proteomes" id="UP001597286"/>
    </source>
</evidence>
<sequence length="84" mass="8986">MSVSETRNDPLLPARLTDPRPVLAIGTVAWLIATVAALASGERWESALPVCWAGLAFGVAGTLLYLVQRRAARRGSRTAQRGLD</sequence>
<keyword evidence="3" id="KW-1185">Reference proteome</keyword>
<dbReference type="InterPro" id="IPR019681">
    <property type="entry name" value="DUF2530"/>
</dbReference>
<feature type="transmembrane region" description="Helical" evidence="1">
    <location>
        <begin position="21"/>
        <end position="41"/>
    </location>
</feature>
<keyword evidence="1" id="KW-0472">Membrane</keyword>
<accession>A0ABW4NXN7</accession>
<keyword evidence="1" id="KW-1133">Transmembrane helix</keyword>
<organism evidence="2 3">
    <name type="scientific">Rhodococcus gannanensis</name>
    <dbReference type="NCBI Taxonomy" id="1960308"/>
    <lineage>
        <taxon>Bacteria</taxon>
        <taxon>Bacillati</taxon>
        <taxon>Actinomycetota</taxon>
        <taxon>Actinomycetes</taxon>
        <taxon>Mycobacteriales</taxon>
        <taxon>Nocardiaceae</taxon>
        <taxon>Rhodococcus</taxon>
    </lineage>
</organism>
<comment type="caution">
    <text evidence="2">The sequence shown here is derived from an EMBL/GenBank/DDBJ whole genome shotgun (WGS) entry which is preliminary data.</text>
</comment>
<dbReference type="RefSeq" id="WP_378483273.1">
    <property type="nucleotide sequence ID" value="NZ_JBHUFB010000001.1"/>
</dbReference>
<protein>
    <submittedName>
        <fullName evidence="2">DUF2530 domain-containing protein</fullName>
    </submittedName>
</protein>
<gene>
    <name evidence="2" type="ORF">ACFSJG_00685</name>
</gene>